<reference evidence="2" key="1">
    <citation type="submission" date="2019-06" db="EMBL/GenBank/DDBJ databases">
        <authorList>
            <person name="Zheng W."/>
        </authorList>
    </citation>
    <scope>NUCLEOTIDE SEQUENCE</scope>
    <source>
        <strain evidence="2">QDHG01</strain>
    </source>
</reference>
<keyword evidence="3" id="KW-1185">Reference proteome</keyword>
<evidence type="ECO:0000256" key="1">
    <source>
        <dbReference type="SAM" id="MobiDB-lite"/>
    </source>
</evidence>
<proteinExistence type="predicted"/>
<evidence type="ECO:0000313" key="3">
    <source>
        <dbReference type="Proteomes" id="UP000785679"/>
    </source>
</evidence>
<comment type="caution">
    <text evidence="2">The sequence shown here is derived from an EMBL/GenBank/DDBJ whole genome shotgun (WGS) entry which is preliminary data.</text>
</comment>
<sequence>MYASSFGKPQAPAGPFTIAQVLNKNQQQSSTLPRSLQTMNQHQNHLRPGSQGVGGPFLQQHGIQPKQDTSPMRMDQQPRPQSLFTFDKPKQTTYHQQFL</sequence>
<name>A0A8J8NGG1_HALGN</name>
<evidence type="ECO:0000313" key="2">
    <source>
        <dbReference type="EMBL" id="TNV74308.1"/>
    </source>
</evidence>
<organism evidence="2 3">
    <name type="scientific">Halteria grandinella</name>
    <dbReference type="NCBI Taxonomy" id="5974"/>
    <lineage>
        <taxon>Eukaryota</taxon>
        <taxon>Sar</taxon>
        <taxon>Alveolata</taxon>
        <taxon>Ciliophora</taxon>
        <taxon>Intramacronucleata</taxon>
        <taxon>Spirotrichea</taxon>
        <taxon>Stichotrichia</taxon>
        <taxon>Sporadotrichida</taxon>
        <taxon>Halteriidae</taxon>
        <taxon>Halteria</taxon>
    </lineage>
</organism>
<feature type="compositionally biased region" description="Polar residues" evidence="1">
    <location>
        <begin position="24"/>
        <end position="43"/>
    </location>
</feature>
<dbReference type="AlphaFoldDB" id="A0A8J8NGG1"/>
<dbReference type="EMBL" id="RRYP01017150">
    <property type="protein sequence ID" value="TNV74308.1"/>
    <property type="molecule type" value="Genomic_DNA"/>
</dbReference>
<protein>
    <submittedName>
        <fullName evidence="2">Uncharacterized protein</fullName>
    </submittedName>
</protein>
<gene>
    <name evidence="2" type="ORF">FGO68_gene8539</name>
</gene>
<accession>A0A8J8NGG1</accession>
<dbReference type="Proteomes" id="UP000785679">
    <property type="component" value="Unassembled WGS sequence"/>
</dbReference>
<feature type="region of interest" description="Disordered" evidence="1">
    <location>
        <begin position="24"/>
        <end position="99"/>
    </location>
</feature>